<evidence type="ECO:0000313" key="5">
    <source>
        <dbReference type="Proteomes" id="UP000177698"/>
    </source>
</evidence>
<dbReference type="AlphaFoldDB" id="A0A1F7IG31"/>
<dbReference type="PANTHER" id="PTHR30576:SF0">
    <property type="entry name" value="UNDECAPRENYL-PHOSPHATE N-ACETYLGALACTOSAMINYL 1-PHOSPHATE TRANSFERASE-RELATED"/>
    <property type="match status" value="1"/>
</dbReference>
<accession>A0A1F7IG31</accession>
<feature type="domain" description="Bacterial sugar transferase" evidence="3">
    <location>
        <begin position="18"/>
        <end position="135"/>
    </location>
</feature>
<evidence type="ECO:0000259" key="3">
    <source>
        <dbReference type="Pfam" id="PF02397"/>
    </source>
</evidence>
<name>A0A1F7IG31_9BACT</name>
<proteinExistence type="inferred from homology"/>
<dbReference type="InterPro" id="IPR003362">
    <property type="entry name" value="Bact_transf"/>
</dbReference>
<dbReference type="GO" id="GO:0016780">
    <property type="term" value="F:phosphotransferase activity, for other substituted phosphate groups"/>
    <property type="evidence" value="ECO:0007669"/>
    <property type="project" value="TreeGrafter"/>
</dbReference>
<reference evidence="4 5" key="1">
    <citation type="journal article" date="2016" name="Nat. Commun.">
        <title>Thousands of microbial genomes shed light on interconnected biogeochemical processes in an aquifer system.</title>
        <authorList>
            <person name="Anantharaman K."/>
            <person name="Brown C.T."/>
            <person name="Hug L.A."/>
            <person name="Sharon I."/>
            <person name="Castelle C.J."/>
            <person name="Probst A.J."/>
            <person name="Thomas B.C."/>
            <person name="Singh A."/>
            <person name="Wilkins M.J."/>
            <person name="Karaoz U."/>
            <person name="Brodie E.L."/>
            <person name="Williams K.H."/>
            <person name="Hubbard S.S."/>
            <person name="Banfield J.F."/>
        </authorList>
    </citation>
    <scope>NUCLEOTIDE SEQUENCE [LARGE SCALE GENOMIC DNA]</scope>
</reference>
<dbReference type="EMBL" id="MGAG01000003">
    <property type="protein sequence ID" value="OGK42300.1"/>
    <property type="molecule type" value="Genomic_DNA"/>
</dbReference>
<feature type="compositionally biased region" description="Basic and acidic residues" evidence="2">
    <location>
        <begin position="1"/>
        <end position="10"/>
    </location>
</feature>
<sequence>MRENSDRGPENSRITKGLLPEEDPRNTQLGKFMRKYQLEELPQLFSVIDDMMSLVGIRMIPNTSINENKQKWSKKRHEMFINFYKLFGASLYDSAQAMTGNLVNGVRENHFHQYLLYYKNASLSLDLFLLWRTFLNDTRLVEMLDRRKTKV</sequence>
<gene>
    <name evidence="4" type="ORF">A2954_04810</name>
</gene>
<dbReference type="PANTHER" id="PTHR30576">
    <property type="entry name" value="COLANIC BIOSYNTHESIS UDP-GLUCOSE LIPID CARRIER TRANSFERASE"/>
    <property type="match status" value="1"/>
</dbReference>
<comment type="caution">
    <text evidence="4">The sequence shown here is derived from an EMBL/GenBank/DDBJ whole genome shotgun (WGS) entry which is preliminary data.</text>
</comment>
<protein>
    <recommendedName>
        <fullName evidence="3">Bacterial sugar transferase domain-containing protein</fullName>
    </recommendedName>
</protein>
<dbReference type="Proteomes" id="UP000177698">
    <property type="component" value="Unassembled WGS sequence"/>
</dbReference>
<evidence type="ECO:0000313" key="4">
    <source>
        <dbReference type="EMBL" id="OGK42300.1"/>
    </source>
</evidence>
<evidence type="ECO:0000256" key="2">
    <source>
        <dbReference type="SAM" id="MobiDB-lite"/>
    </source>
</evidence>
<organism evidence="4 5">
    <name type="scientific">Candidatus Roizmanbacteria bacterium RIFCSPLOWO2_01_FULL_37_12</name>
    <dbReference type="NCBI Taxonomy" id="1802056"/>
    <lineage>
        <taxon>Bacteria</taxon>
        <taxon>Candidatus Roizmaniibacteriota</taxon>
    </lineage>
</organism>
<evidence type="ECO:0000256" key="1">
    <source>
        <dbReference type="ARBA" id="ARBA00006464"/>
    </source>
</evidence>
<dbReference type="Pfam" id="PF02397">
    <property type="entry name" value="Bac_transf"/>
    <property type="match status" value="1"/>
</dbReference>
<dbReference type="STRING" id="1802056.A2954_04810"/>
<feature type="region of interest" description="Disordered" evidence="2">
    <location>
        <begin position="1"/>
        <end position="25"/>
    </location>
</feature>
<comment type="similarity">
    <text evidence="1">Belongs to the bacterial sugar transferase family.</text>
</comment>